<feature type="compositionally biased region" description="Basic and acidic residues" evidence="1">
    <location>
        <begin position="85"/>
        <end position="118"/>
    </location>
</feature>
<dbReference type="Proteomes" id="UP000036681">
    <property type="component" value="Unplaced"/>
</dbReference>
<feature type="region of interest" description="Disordered" evidence="1">
    <location>
        <begin position="73"/>
        <end position="126"/>
    </location>
</feature>
<proteinExistence type="predicted"/>
<evidence type="ECO:0000256" key="1">
    <source>
        <dbReference type="SAM" id="MobiDB-lite"/>
    </source>
</evidence>
<evidence type="ECO:0000313" key="2">
    <source>
        <dbReference type="Proteomes" id="UP000036681"/>
    </source>
</evidence>
<keyword evidence="2" id="KW-1185">Reference proteome</keyword>
<sequence>MFRLSSWLLNPILSVAIHKRSIAIEIGGHDMPRLQTVGNEQFIGAQLSQRILLQLWQRVKREAELNVKGHGDSLSALLGSTTDPRTSRNGERREVPGRAADRSCRMEKTGSKELKPDLYRPQVGQKHLSRSMALREEQWTRTAYIGKMITAMSDHR</sequence>
<name>A0A0M3IJJ3_ASCLU</name>
<accession>A0A0M3IJJ3</accession>
<reference evidence="3" key="1">
    <citation type="submission" date="2017-02" db="UniProtKB">
        <authorList>
            <consortium name="WormBaseParasite"/>
        </authorList>
    </citation>
    <scope>IDENTIFICATION</scope>
</reference>
<dbReference type="WBParaSite" id="ALUE_0001882601-mRNA-1">
    <property type="protein sequence ID" value="ALUE_0001882601-mRNA-1"/>
    <property type="gene ID" value="ALUE_0001882601"/>
</dbReference>
<dbReference type="AlphaFoldDB" id="A0A0M3IJJ3"/>
<organism evidence="2 3">
    <name type="scientific">Ascaris lumbricoides</name>
    <name type="common">Giant roundworm</name>
    <dbReference type="NCBI Taxonomy" id="6252"/>
    <lineage>
        <taxon>Eukaryota</taxon>
        <taxon>Metazoa</taxon>
        <taxon>Ecdysozoa</taxon>
        <taxon>Nematoda</taxon>
        <taxon>Chromadorea</taxon>
        <taxon>Rhabditida</taxon>
        <taxon>Spirurina</taxon>
        <taxon>Ascaridomorpha</taxon>
        <taxon>Ascaridoidea</taxon>
        <taxon>Ascarididae</taxon>
        <taxon>Ascaris</taxon>
    </lineage>
</organism>
<evidence type="ECO:0000313" key="3">
    <source>
        <dbReference type="WBParaSite" id="ALUE_0001882601-mRNA-1"/>
    </source>
</evidence>
<protein>
    <submittedName>
        <fullName evidence="3">Secreted protein</fullName>
    </submittedName>
</protein>